<keyword evidence="10" id="KW-0131">Cell cycle</keyword>
<dbReference type="PANTHER" id="PTHR48012:SF10">
    <property type="entry name" value="FI20177P1"/>
    <property type="match status" value="1"/>
</dbReference>
<dbReference type="GO" id="GO:0051301">
    <property type="term" value="P:cell division"/>
    <property type="evidence" value="ECO:0007669"/>
    <property type="project" value="UniProtKB-KW"/>
</dbReference>
<dbReference type="Pfam" id="PF00069">
    <property type="entry name" value="Pkinase"/>
    <property type="match status" value="1"/>
</dbReference>
<accession>A0AAD9UUN8</accession>
<dbReference type="Gene3D" id="1.10.510.10">
    <property type="entry name" value="Transferase(Phosphotransferase) domain 1"/>
    <property type="match status" value="1"/>
</dbReference>
<keyword evidence="2" id="KW-0723">Serine/threonine-protein kinase</keyword>
<evidence type="ECO:0000256" key="6">
    <source>
        <dbReference type="ARBA" id="ARBA00022840"/>
    </source>
</evidence>
<proteinExistence type="inferred from homology"/>
<keyword evidence="10" id="KW-0132">Cell division</keyword>
<keyword evidence="5" id="KW-0418">Kinase</keyword>
<keyword evidence="4" id="KW-0547">Nucleotide-binding</keyword>
<organism evidence="10 11">
    <name type="scientific">Acropora cervicornis</name>
    <name type="common">Staghorn coral</name>
    <dbReference type="NCBI Taxonomy" id="6130"/>
    <lineage>
        <taxon>Eukaryota</taxon>
        <taxon>Metazoa</taxon>
        <taxon>Cnidaria</taxon>
        <taxon>Anthozoa</taxon>
        <taxon>Hexacorallia</taxon>
        <taxon>Scleractinia</taxon>
        <taxon>Astrocoeniina</taxon>
        <taxon>Acroporidae</taxon>
        <taxon>Acropora</taxon>
    </lineage>
</organism>
<dbReference type="SUPFAM" id="SSF56112">
    <property type="entry name" value="Protein kinase-like (PK-like)"/>
    <property type="match status" value="1"/>
</dbReference>
<dbReference type="Proteomes" id="UP001249851">
    <property type="component" value="Unassembled WGS sequence"/>
</dbReference>
<sequence>MDVFESYPRSLLLSLGSSVMAVYKRSSRRMKNRSFLKEEGARRRHAFDGKEWTNEFAEETFSIRDGQFEKDTHYRIEKTVGRGSFGVTYKATNISGSFTFCLKMCGYVKEEILALDLARKEEAKEIVKYYGAKLVGRNAIICMEYMEGGTLQQHIERQRENLQVIAEETCFVFVRDILKGLAFLNSKGLVHGDINGDNVLLDESCTHVKLADFGLSRKIEVSKCVHTGDGVACEA</sequence>
<comment type="similarity">
    <text evidence="1">Belongs to the protein kinase superfamily. STE Ser/Thr protein kinase family. STE20 subfamily.</text>
</comment>
<feature type="domain" description="Protein kinase" evidence="9">
    <location>
        <begin position="74"/>
        <end position="235"/>
    </location>
</feature>
<reference evidence="10" key="1">
    <citation type="journal article" date="2023" name="G3 (Bethesda)">
        <title>Whole genome assembly and annotation of the endangered Caribbean coral Acropora cervicornis.</title>
        <authorList>
            <person name="Selwyn J.D."/>
            <person name="Vollmer S.V."/>
        </authorList>
    </citation>
    <scope>NUCLEOTIDE SEQUENCE</scope>
    <source>
        <strain evidence="10">K2</strain>
    </source>
</reference>
<keyword evidence="11" id="KW-1185">Reference proteome</keyword>
<evidence type="ECO:0000256" key="2">
    <source>
        <dbReference type="ARBA" id="ARBA00022527"/>
    </source>
</evidence>
<comment type="caution">
    <text evidence="10">The sequence shown here is derived from an EMBL/GenBank/DDBJ whole genome shotgun (WGS) entry which is preliminary data.</text>
</comment>
<comment type="catalytic activity">
    <reaction evidence="8">
        <text>L-seryl-[protein] + ATP = O-phospho-L-seryl-[protein] + ADP + H(+)</text>
        <dbReference type="Rhea" id="RHEA:17989"/>
        <dbReference type="Rhea" id="RHEA-COMP:9863"/>
        <dbReference type="Rhea" id="RHEA-COMP:11604"/>
        <dbReference type="ChEBI" id="CHEBI:15378"/>
        <dbReference type="ChEBI" id="CHEBI:29999"/>
        <dbReference type="ChEBI" id="CHEBI:30616"/>
        <dbReference type="ChEBI" id="CHEBI:83421"/>
        <dbReference type="ChEBI" id="CHEBI:456216"/>
        <dbReference type="EC" id="2.7.11.1"/>
    </reaction>
</comment>
<reference evidence="10" key="2">
    <citation type="journal article" date="2023" name="Science">
        <title>Genomic signatures of disease resistance in endangered staghorn corals.</title>
        <authorList>
            <person name="Vollmer S.V."/>
            <person name="Selwyn J.D."/>
            <person name="Despard B.A."/>
            <person name="Roesel C.L."/>
        </authorList>
    </citation>
    <scope>NUCLEOTIDE SEQUENCE</scope>
    <source>
        <strain evidence="10">K2</strain>
    </source>
</reference>
<dbReference type="EMBL" id="JARQWQ010000108">
    <property type="protein sequence ID" value="KAK2550608.1"/>
    <property type="molecule type" value="Genomic_DNA"/>
</dbReference>
<dbReference type="InterPro" id="IPR050629">
    <property type="entry name" value="STE20/SPS1-PAK"/>
</dbReference>
<feature type="non-terminal residue" evidence="10">
    <location>
        <position position="235"/>
    </location>
</feature>
<evidence type="ECO:0000256" key="3">
    <source>
        <dbReference type="ARBA" id="ARBA00022679"/>
    </source>
</evidence>
<evidence type="ECO:0000256" key="5">
    <source>
        <dbReference type="ARBA" id="ARBA00022777"/>
    </source>
</evidence>
<dbReference type="GO" id="GO:0005524">
    <property type="term" value="F:ATP binding"/>
    <property type="evidence" value="ECO:0007669"/>
    <property type="project" value="UniProtKB-KW"/>
</dbReference>
<dbReference type="GO" id="GO:0005737">
    <property type="term" value="C:cytoplasm"/>
    <property type="evidence" value="ECO:0007669"/>
    <property type="project" value="TreeGrafter"/>
</dbReference>
<dbReference type="PROSITE" id="PS50011">
    <property type="entry name" value="PROTEIN_KINASE_DOM"/>
    <property type="match status" value="1"/>
</dbReference>
<keyword evidence="6" id="KW-0067">ATP-binding</keyword>
<dbReference type="GO" id="GO:0004674">
    <property type="term" value="F:protein serine/threonine kinase activity"/>
    <property type="evidence" value="ECO:0007669"/>
    <property type="project" value="UniProtKB-KW"/>
</dbReference>
<evidence type="ECO:0000256" key="8">
    <source>
        <dbReference type="ARBA" id="ARBA00048679"/>
    </source>
</evidence>
<evidence type="ECO:0000256" key="7">
    <source>
        <dbReference type="ARBA" id="ARBA00047899"/>
    </source>
</evidence>
<evidence type="ECO:0000259" key="9">
    <source>
        <dbReference type="PROSITE" id="PS50011"/>
    </source>
</evidence>
<keyword evidence="3" id="KW-0808">Transferase</keyword>
<evidence type="ECO:0000313" key="10">
    <source>
        <dbReference type="EMBL" id="KAK2550608.1"/>
    </source>
</evidence>
<comment type="catalytic activity">
    <reaction evidence="7">
        <text>L-threonyl-[protein] + ATP = O-phospho-L-threonyl-[protein] + ADP + H(+)</text>
        <dbReference type="Rhea" id="RHEA:46608"/>
        <dbReference type="Rhea" id="RHEA-COMP:11060"/>
        <dbReference type="Rhea" id="RHEA-COMP:11605"/>
        <dbReference type="ChEBI" id="CHEBI:15378"/>
        <dbReference type="ChEBI" id="CHEBI:30013"/>
        <dbReference type="ChEBI" id="CHEBI:30616"/>
        <dbReference type="ChEBI" id="CHEBI:61977"/>
        <dbReference type="ChEBI" id="CHEBI:456216"/>
        <dbReference type="EC" id="2.7.11.1"/>
    </reaction>
</comment>
<dbReference type="InterPro" id="IPR011009">
    <property type="entry name" value="Kinase-like_dom_sf"/>
</dbReference>
<dbReference type="PANTHER" id="PTHR48012">
    <property type="entry name" value="STERILE20-LIKE KINASE, ISOFORM B-RELATED"/>
    <property type="match status" value="1"/>
</dbReference>
<gene>
    <name evidence="10" type="ORF">P5673_028659</name>
</gene>
<evidence type="ECO:0000256" key="4">
    <source>
        <dbReference type="ARBA" id="ARBA00022741"/>
    </source>
</evidence>
<name>A0AAD9UUN8_ACRCE</name>
<dbReference type="InterPro" id="IPR000719">
    <property type="entry name" value="Prot_kinase_dom"/>
</dbReference>
<protein>
    <submittedName>
        <fullName evidence="10">Cell division control protein 15</fullName>
    </submittedName>
</protein>
<evidence type="ECO:0000313" key="11">
    <source>
        <dbReference type="Proteomes" id="UP001249851"/>
    </source>
</evidence>
<evidence type="ECO:0000256" key="1">
    <source>
        <dbReference type="ARBA" id="ARBA00008874"/>
    </source>
</evidence>
<dbReference type="AlphaFoldDB" id="A0AAD9UUN8"/>